<evidence type="ECO:0000313" key="1">
    <source>
        <dbReference type="EMBL" id="TWD73569.1"/>
    </source>
</evidence>
<dbReference type="RefSeq" id="WP_145747689.1">
    <property type="nucleotide sequence ID" value="NZ_VIVL01000022.1"/>
</dbReference>
<dbReference type="OrthoDB" id="8845851at2"/>
<accession>A0A561B3Y0</accession>
<sequence length="199" mass="21745">MQALEVLRNGQPLVVAGTEDAVLLSFSVHMSIDGEHPATLDMRGMRDLGNGRQAHLEWIQELPLGVGDEICVTLLEVEEVTPPAEDIASDSDEHIAAHAAYESQLASGLPVPRALERKQPDASLEILVGDAPVVATFDGGRELVTMRVDWNRWRPERCRLSLRSFSVKEGLAREEGKDWLTASAARDQVVLVRLGPGHA</sequence>
<organism evidence="1 2">
    <name type="scientific">Variovorax beijingensis</name>
    <dbReference type="NCBI Taxonomy" id="2496117"/>
    <lineage>
        <taxon>Bacteria</taxon>
        <taxon>Pseudomonadati</taxon>
        <taxon>Pseudomonadota</taxon>
        <taxon>Betaproteobacteria</taxon>
        <taxon>Burkholderiales</taxon>
        <taxon>Comamonadaceae</taxon>
        <taxon>Variovorax</taxon>
    </lineage>
</organism>
<gene>
    <name evidence="1" type="ORF">FB547_12261</name>
</gene>
<name>A0A561B3Y0_9BURK</name>
<dbReference type="AlphaFoldDB" id="A0A561B3Y0"/>
<evidence type="ECO:0000313" key="2">
    <source>
        <dbReference type="Proteomes" id="UP000319722"/>
    </source>
</evidence>
<reference evidence="1 2" key="1">
    <citation type="submission" date="2019-06" db="EMBL/GenBank/DDBJ databases">
        <title>Sorghum-associated microbial communities from plants grown in Nebraska, USA.</title>
        <authorList>
            <person name="Schachtman D."/>
        </authorList>
    </citation>
    <scope>NUCLEOTIDE SEQUENCE [LARGE SCALE GENOMIC DNA]</scope>
    <source>
        <strain evidence="1 2">T529</strain>
    </source>
</reference>
<proteinExistence type="predicted"/>
<dbReference type="Proteomes" id="UP000319722">
    <property type="component" value="Unassembled WGS sequence"/>
</dbReference>
<dbReference type="EMBL" id="VIVL01000022">
    <property type="protein sequence ID" value="TWD73569.1"/>
    <property type="molecule type" value="Genomic_DNA"/>
</dbReference>
<comment type="caution">
    <text evidence="1">The sequence shown here is derived from an EMBL/GenBank/DDBJ whole genome shotgun (WGS) entry which is preliminary data.</text>
</comment>
<protein>
    <submittedName>
        <fullName evidence="1">Uncharacterized protein</fullName>
    </submittedName>
</protein>